<dbReference type="PANTHER" id="PTHR42953:SF1">
    <property type="entry name" value="METAL-BINDING PROTEIN HI_0362-RELATED"/>
    <property type="match status" value="1"/>
</dbReference>
<evidence type="ECO:0000256" key="2">
    <source>
        <dbReference type="ARBA" id="ARBA00022448"/>
    </source>
</evidence>
<keyword evidence="6" id="KW-0472">Membrane</keyword>
<dbReference type="Proteomes" id="UP001597403">
    <property type="component" value="Unassembled WGS sequence"/>
</dbReference>
<dbReference type="Pfam" id="PF01297">
    <property type="entry name" value="ZnuA"/>
    <property type="match status" value="1"/>
</dbReference>
<sequence length="343" mass="37289">MSVNRSRSSWAQAYLIHKRHRKSGISAPLYQRIIYGISIAVIVLILSGCTTIQGAVDDSPSFEEGGKLRITATTGMIADAAREVGGEHVTVTGLMGPGVDPHMYKASQGDIRKLDDADLVLYNGLHLEGSMTKIMEKMSKSRHVVAVAENIDPAQLRYSEDGATEYDPHIWFDVNLWMNVTQTIEAALIEADPAHEADYRQNATQYLTALNELHQEVQSKIASIPESGRVLITAHDAFGYYGDAYNIEVKGLQGISTAAEYGSKDVSDLRNELVERGIKAVFVESSVPSRSMEAIIAGAQSMGHTVEIGGELFSDAMGEAGTIEGTYIGMVRHNTDTIVEALK</sequence>
<evidence type="ECO:0000313" key="8">
    <source>
        <dbReference type="Proteomes" id="UP001597403"/>
    </source>
</evidence>
<keyword evidence="8" id="KW-1185">Reference proteome</keyword>
<evidence type="ECO:0000256" key="4">
    <source>
        <dbReference type="ARBA" id="ARBA00022729"/>
    </source>
</evidence>
<dbReference type="InterPro" id="IPR006127">
    <property type="entry name" value="ZnuA-like"/>
</dbReference>
<dbReference type="SUPFAM" id="SSF53807">
    <property type="entry name" value="Helical backbone' metal receptor"/>
    <property type="match status" value="1"/>
</dbReference>
<accession>A0ABW4UNP8</accession>
<comment type="subcellular location">
    <subcellularLocation>
        <location evidence="1">Cell envelope</location>
    </subcellularLocation>
</comment>
<keyword evidence="6" id="KW-0812">Transmembrane</keyword>
<evidence type="ECO:0000313" key="7">
    <source>
        <dbReference type="EMBL" id="MFD1989133.1"/>
    </source>
</evidence>
<dbReference type="PRINTS" id="PR00690">
    <property type="entry name" value="ADHESNFAMILY"/>
</dbReference>
<dbReference type="InterPro" id="IPR006129">
    <property type="entry name" value="AdhesinB"/>
</dbReference>
<feature type="transmembrane region" description="Helical" evidence="6">
    <location>
        <begin position="29"/>
        <end position="48"/>
    </location>
</feature>
<comment type="caution">
    <text evidence="7">The sequence shown here is derived from an EMBL/GenBank/DDBJ whole genome shotgun (WGS) entry which is preliminary data.</text>
</comment>
<evidence type="ECO:0000256" key="6">
    <source>
        <dbReference type="SAM" id="Phobius"/>
    </source>
</evidence>
<organism evidence="7 8">
    <name type="scientific">Paenibacillus nicotianae</name>
    <dbReference type="NCBI Taxonomy" id="1526551"/>
    <lineage>
        <taxon>Bacteria</taxon>
        <taxon>Bacillati</taxon>
        <taxon>Bacillota</taxon>
        <taxon>Bacilli</taxon>
        <taxon>Bacillales</taxon>
        <taxon>Paenibacillaceae</taxon>
        <taxon>Paenibacillus</taxon>
    </lineage>
</organism>
<keyword evidence="4" id="KW-0732">Signal</keyword>
<dbReference type="InterPro" id="IPR050492">
    <property type="entry name" value="Bact_metal-bind_prot9"/>
</dbReference>
<evidence type="ECO:0000256" key="3">
    <source>
        <dbReference type="ARBA" id="ARBA00022723"/>
    </source>
</evidence>
<dbReference type="PRINTS" id="PR00691">
    <property type="entry name" value="ADHESINB"/>
</dbReference>
<gene>
    <name evidence="7" type="ORF">ACFSGI_04025</name>
</gene>
<dbReference type="InterPro" id="IPR006128">
    <property type="entry name" value="Lipoprotein_PsaA-like"/>
</dbReference>
<keyword evidence="2 5" id="KW-0813">Transport</keyword>
<name>A0ABW4UNP8_9BACL</name>
<proteinExistence type="inferred from homology"/>
<comment type="similarity">
    <text evidence="5">Belongs to the bacterial solute-binding protein 9 family.</text>
</comment>
<dbReference type="Gene3D" id="3.40.50.1980">
    <property type="entry name" value="Nitrogenase molybdenum iron protein domain"/>
    <property type="match status" value="2"/>
</dbReference>
<evidence type="ECO:0000256" key="5">
    <source>
        <dbReference type="RuleBase" id="RU003512"/>
    </source>
</evidence>
<keyword evidence="3" id="KW-0479">Metal-binding</keyword>
<evidence type="ECO:0000256" key="1">
    <source>
        <dbReference type="ARBA" id="ARBA00004196"/>
    </source>
</evidence>
<keyword evidence="6" id="KW-1133">Transmembrane helix</keyword>
<dbReference type="RefSeq" id="WP_204826838.1">
    <property type="nucleotide sequence ID" value="NZ_JBHUGF010000009.1"/>
</dbReference>
<dbReference type="EMBL" id="JBHUGF010000009">
    <property type="protein sequence ID" value="MFD1989133.1"/>
    <property type="molecule type" value="Genomic_DNA"/>
</dbReference>
<dbReference type="PANTHER" id="PTHR42953">
    <property type="entry name" value="HIGH-AFFINITY ZINC UPTAKE SYSTEM PROTEIN ZNUA-RELATED"/>
    <property type="match status" value="1"/>
</dbReference>
<protein>
    <submittedName>
        <fullName evidence="7">Metal ABC transporter solute-binding protein, Zn/Mn family</fullName>
    </submittedName>
</protein>
<reference evidence="8" key="1">
    <citation type="journal article" date="2019" name="Int. J. Syst. Evol. Microbiol.">
        <title>The Global Catalogue of Microorganisms (GCM) 10K type strain sequencing project: providing services to taxonomists for standard genome sequencing and annotation.</title>
        <authorList>
            <consortium name="The Broad Institute Genomics Platform"/>
            <consortium name="The Broad Institute Genome Sequencing Center for Infectious Disease"/>
            <person name="Wu L."/>
            <person name="Ma J."/>
        </authorList>
    </citation>
    <scope>NUCLEOTIDE SEQUENCE [LARGE SCALE GENOMIC DNA]</scope>
    <source>
        <strain evidence="8">CGMCC 1.15067</strain>
    </source>
</reference>